<name>A0A1E5W1Q6_9POAL</name>
<organism evidence="3 4">
    <name type="scientific">Dichanthelium oligosanthes</name>
    <dbReference type="NCBI Taxonomy" id="888268"/>
    <lineage>
        <taxon>Eukaryota</taxon>
        <taxon>Viridiplantae</taxon>
        <taxon>Streptophyta</taxon>
        <taxon>Embryophyta</taxon>
        <taxon>Tracheophyta</taxon>
        <taxon>Spermatophyta</taxon>
        <taxon>Magnoliopsida</taxon>
        <taxon>Liliopsida</taxon>
        <taxon>Poales</taxon>
        <taxon>Poaceae</taxon>
        <taxon>PACMAD clade</taxon>
        <taxon>Panicoideae</taxon>
        <taxon>Panicodae</taxon>
        <taxon>Paniceae</taxon>
        <taxon>Dichantheliinae</taxon>
        <taxon>Dichanthelium</taxon>
    </lineage>
</organism>
<dbReference type="PANTHER" id="PTHR46996:SF3">
    <property type="entry name" value="OS01G0815100 PROTEIN"/>
    <property type="match status" value="1"/>
</dbReference>
<feature type="domain" description="F-box protein AT5G49610-like beta-propeller" evidence="2">
    <location>
        <begin position="229"/>
        <end position="355"/>
    </location>
</feature>
<gene>
    <name evidence="3" type="ORF">BAE44_0007661</name>
</gene>
<accession>A0A1E5W1Q6</accession>
<feature type="domain" description="F-box protein AT5G49610-like beta-propeller" evidence="2">
    <location>
        <begin position="356"/>
        <end position="424"/>
    </location>
</feature>
<evidence type="ECO:0000259" key="2">
    <source>
        <dbReference type="Pfam" id="PF23635"/>
    </source>
</evidence>
<reference evidence="3 4" key="1">
    <citation type="submission" date="2016-09" db="EMBL/GenBank/DDBJ databases">
        <title>The draft genome of Dichanthelium oligosanthes: A C3 panicoid grass species.</title>
        <authorList>
            <person name="Studer A.J."/>
            <person name="Schnable J.C."/>
            <person name="Brutnell T.P."/>
        </authorList>
    </citation>
    <scope>NUCLEOTIDE SEQUENCE [LARGE SCALE GENOMIC DNA]</scope>
    <source>
        <strain evidence="4">cv. Kellogg 1175</strain>
        <tissue evidence="3">Leaf</tissue>
    </source>
</reference>
<evidence type="ECO:0000256" key="1">
    <source>
        <dbReference type="SAM" id="Phobius"/>
    </source>
</evidence>
<dbReference type="AlphaFoldDB" id="A0A1E5W1Q6"/>
<keyword evidence="1" id="KW-1133">Transmembrane helix</keyword>
<sequence length="435" mass="47649">MAECRSLIQFLCAFEHHRKAADSLASACSRSRQASHAAGGGSFCDSTPMTVVDAVMLLAVVAAPGFLVAPYARLLCAEMGALLHPAASCLSAAAFFGAAVAVVAAVVAWELLGHHARKYGKPRCRGLKKAVEFDIQLETEECVRWRPGPAARSALLAAAGARPVELGGRAAGAGGRAPQDGATQRPHRAHLPLALRLPQGPHGGLGRQEAPLADVTRHASFELPDDAADVWDCRNTRLLVYDDCDFIVCSPLHPDPDRATVTIPPPPTGEAANSNLIQKSLDLSFHEDCGDDMLCTMVILRCTERRASVHLSDLQDGAWGEVRNSHIIELPEQLKGWNQWGNRIVLAHGKLYMIYPNWHSQDAVVHVDVDVVGDNDDFVFLRIENQVFYMHISNRTVEKVYDPTQEYEYLHRVYPFTMFWPPTFPVLNGGHDDDE</sequence>
<dbReference type="InterPro" id="IPR056594">
    <property type="entry name" value="AT5G49610-like_b-prop"/>
</dbReference>
<dbReference type="STRING" id="888268.A0A1E5W1Q6"/>
<evidence type="ECO:0000313" key="3">
    <source>
        <dbReference type="EMBL" id="OEL31323.1"/>
    </source>
</evidence>
<evidence type="ECO:0000313" key="4">
    <source>
        <dbReference type="Proteomes" id="UP000095767"/>
    </source>
</evidence>
<dbReference type="Proteomes" id="UP000095767">
    <property type="component" value="Unassembled WGS sequence"/>
</dbReference>
<dbReference type="Pfam" id="PF23635">
    <property type="entry name" value="Beta-prop_AT5G49610-like"/>
    <property type="match status" value="2"/>
</dbReference>
<dbReference type="OrthoDB" id="10495785at2759"/>
<protein>
    <recommendedName>
        <fullName evidence="2">F-box protein AT5G49610-like beta-propeller domain-containing protein</fullName>
    </recommendedName>
</protein>
<comment type="caution">
    <text evidence="3">The sequence shown here is derived from an EMBL/GenBank/DDBJ whole genome shotgun (WGS) entry which is preliminary data.</text>
</comment>
<feature type="transmembrane region" description="Helical" evidence="1">
    <location>
        <begin position="92"/>
        <end position="112"/>
    </location>
</feature>
<proteinExistence type="predicted"/>
<keyword evidence="4" id="KW-1185">Reference proteome</keyword>
<keyword evidence="1" id="KW-0472">Membrane</keyword>
<dbReference type="EMBL" id="LWDX02023756">
    <property type="protein sequence ID" value="OEL31323.1"/>
    <property type="molecule type" value="Genomic_DNA"/>
</dbReference>
<keyword evidence="1" id="KW-0812">Transmembrane</keyword>
<feature type="transmembrane region" description="Helical" evidence="1">
    <location>
        <begin position="51"/>
        <end position="72"/>
    </location>
</feature>
<dbReference type="PANTHER" id="PTHR46996">
    <property type="entry name" value="OS05G0488500 PROTEIN"/>
    <property type="match status" value="1"/>
</dbReference>